<dbReference type="PANTHER" id="PTHR31390">
    <property type="entry name" value="EXPRESSED PROTEIN"/>
    <property type="match status" value="1"/>
</dbReference>
<keyword evidence="2" id="KW-1185">Reference proteome</keyword>
<reference evidence="1 2" key="1">
    <citation type="journal article" date="2020" name="Nat. Food">
        <title>A phased Vanilla planifolia genome enables genetic improvement of flavour and production.</title>
        <authorList>
            <person name="Hasing T."/>
            <person name="Tang H."/>
            <person name="Brym M."/>
            <person name="Khazi F."/>
            <person name="Huang T."/>
            <person name="Chambers A.H."/>
        </authorList>
    </citation>
    <scope>NUCLEOTIDE SEQUENCE [LARGE SCALE GENOMIC DNA]</scope>
    <source>
        <tissue evidence="1">Leaf</tissue>
    </source>
</reference>
<accession>A0A835RI06</accession>
<dbReference type="PANTHER" id="PTHR31390:SF0">
    <property type="entry name" value="DOMAIN PROTEIN, PUTATIVE (DUF3527)-RELATED"/>
    <property type="match status" value="1"/>
</dbReference>
<evidence type="ECO:0000313" key="2">
    <source>
        <dbReference type="Proteomes" id="UP000636800"/>
    </source>
</evidence>
<organism evidence="1 2">
    <name type="scientific">Vanilla planifolia</name>
    <name type="common">Vanilla</name>
    <dbReference type="NCBI Taxonomy" id="51239"/>
    <lineage>
        <taxon>Eukaryota</taxon>
        <taxon>Viridiplantae</taxon>
        <taxon>Streptophyta</taxon>
        <taxon>Embryophyta</taxon>
        <taxon>Tracheophyta</taxon>
        <taxon>Spermatophyta</taxon>
        <taxon>Magnoliopsida</taxon>
        <taxon>Liliopsida</taxon>
        <taxon>Asparagales</taxon>
        <taxon>Orchidaceae</taxon>
        <taxon>Vanilloideae</taxon>
        <taxon>Vanilleae</taxon>
        <taxon>Vanilla</taxon>
    </lineage>
</organism>
<dbReference type="Pfam" id="PF12043">
    <property type="entry name" value="DUF3527"/>
    <property type="match status" value="1"/>
</dbReference>
<evidence type="ECO:0000313" key="1">
    <source>
        <dbReference type="EMBL" id="KAG0491644.1"/>
    </source>
</evidence>
<sequence>MNRVKERFECYANEDDRSTKEGQSSIYYFFDVDANELCLYNHSSSHQKRMSSGFFETDLKDNVVLKRGSMYQSSSEVQRMQRLRYDRTKKEMDVNDDAFLSFDFNNSSSLGSSKETLLFTEQMSVPIGMEKVYPSVDSMHLISKDNVEFLDLSLCDLPEERSKISISCSDAGEECSISSDSLLRICLQMREFSNLVLKTTPESFEKAQIEEKNCNRNQLVNTGVDADKTYERSEICILPKSFSAKLGNSYLSFHSWGEVMKSISKNRSSPLKKMLDPIMKSKSQRNLSPLSPETSRSTILDAASLCEVKSLPKSVSSDFSKGCKKIDNDCKPSAKKNFIQTATSAAHLQAILKWELNSGVPFYEFLVKDPEDVLCAKTWKSDNDLNCVYTFHSCPKSGTSSPVAKGQQVKQSTMIGQMQFSCCLHSDVSQAERFCNYLLAEFTLYDIALGRRTSAIERCSSPSGSNQAIVAETLLSDNPFNSTRLLKTKRHQLTVRRKSSDCSSEPSMFYPCSLSNLHSNLELAAIIVQIPFNKKGALKDVQWAVNGNTRSQGLSSACAADQAEVSNFNNLSAADVKVVTPSGAHGLPDGEEARASSLLDRWRFGGGCDCGGWDMGCPIVVFDANCNSNVDSTKGTHKLISLFAKGKKEKLPALSITAIEKGQYAIDFHAQLSALQAFSVCVALLHSSEASLAICQEKKKHKLHPDSLKLLLEEDVTHTTEAASAEKRKIKKIEPLAPSFFFDPPFSPMARV</sequence>
<comment type="caution">
    <text evidence="1">The sequence shown here is derived from an EMBL/GenBank/DDBJ whole genome shotgun (WGS) entry which is preliminary data.</text>
</comment>
<dbReference type="AlphaFoldDB" id="A0A835RI06"/>
<dbReference type="InterPro" id="IPR021916">
    <property type="entry name" value="DUF3527"/>
</dbReference>
<gene>
    <name evidence="1" type="ORF">HPP92_005042</name>
</gene>
<protein>
    <submittedName>
        <fullName evidence="1">Uncharacterized protein</fullName>
    </submittedName>
</protein>
<dbReference type="EMBL" id="JADCNL010000002">
    <property type="protein sequence ID" value="KAG0491644.1"/>
    <property type="molecule type" value="Genomic_DNA"/>
</dbReference>
<name>A0A835RI06_VANPL</name>
<dbReference type="OrthoDB" id="3261737at2759"/>
<proteinExistence type="predicted"/>
<dbReference type="Proteomes" id="UP000636800">
    <property type="component" value="Chromosome 2"/>
</dbReference>